<keyword evidence="2" id="KW-1185">Reference proteome</keyword>
<sequence>MAGYRNSTLYCKPFRENTALVSVLQQTIETKLGLFSRIRTRIVWKKARRVPDILPATPEEPTTATATTTTTEVACEPASATAPPFVYDPEQPTPLLTLPNELLLLTASFLSAPRDLGALLRTNRRLSCLVSPLCLQNLDCSITALCWAVVTSNQPLLQLLLSKRGPGFVLYDALGTVVYPADCYRRGGGPKVVWIFVLGPKLRITVPGRLEGEVTVKEWAEKGRFVKLLSYCWSTEVRGDVWGTMVKEGL</sequence>
<proteinExistence type="predicted"/>
<dbReference type="EMBL" id="JBBBZM010000067">
    <property type="protein sequence ID" value="KAL0635573.1"/>
    <property type="molecule type" value="Genomic_DNA"/>
</dbReference>
<organism evidence="1 2">
    <name type="scientific">Discina gigas</name>
    <dbReference type="NCBI Taxonomy" id="1032678"/>
    <lineage>
        <taxon>Eukaryota</taxon>
        <taxon>Fungi</taxon>
        <taxon>Dikarya</taxon>
        <taxon>Ascomycota</taxon>
        <taxon>Pezizomycotina</taxon>
        <taxon>Pezizomycetes</taxon>
        <taxon>Pezizales</taxon>
        <taxon>Discinaceae</taxon>
        <taxon>Discina</taxon>
    </lineage>
</organism>
<evidence type="ECO:0008006" key="3">
    <source>
        <dbReference type="Google" id="ProtNLM"/>
    </source>
</evidence>
<dbReference type="Proteomes" id="UP001447188">
    <property type="component" value="Unassembled WGS sequence"/>
</dbReference>
<reference evidence="1 2" key="1">
    <citation type="submission" date="2024-02" db="EMBL/GenBank/DDBJ databases">
        <title>Discinaceae phylogenomics.</title>
        <authorList>
            <person name="Dirks A.C."/>
            <person name="James T.Y."/>
        </authorList>
    </citation>
    <scope>NUCLEOTIDE SEQUENCE [LARGE SCALE GENOMIC DNA]</scope>
    <source>
        <strain evidence="1 2">ACD0624</strain>
    </source>
</reference>
<protein>
    <recommendedName>
        <fullName evidence="3">F-box domain-containing protein</fullName>
    </recommendedName>
</protein>
<name>A0ABR3GIB1_9PEZI</name>
<evidence type="ECO:0000313" key="2">
    <source>
        <dbReference type="Proteomes" id="UP001447188"/>
    </source>
</evidence>
<accession>A0ABR3GIB1</accession>
<gene>
    <name evidence="1" type="ORF">Q9L58_005504</name>
</gene>
<comment type="caution">
    <text evidence="1">The sequence shown here is derived from an EMBL/GenBank/DDBJ whole genome shotgun (WGS) entry which is preliminary data.</text>
</comment>
<evidence type="ECO:0000313" key="1">
    <source>
        <dbReference type="EMBL" id="KAL0635573.1"/>
    </source>
</evidence>